<dbReference type="STRING" id="683260.SAMN05421874_10971"/>
<proteinExistence type="predicted"/>
<keyword evidence="2" id="KW-1185">Reference proteome</keyword>
<evidence type="ECO:0000313" key="1">
    <source>
        <dbReference type="EMBL" id="SDK61456.1"/>
    </source>
</evidence>
<organism evidence="1 2">
    <name type="scientific">Nonomuraea maritima</name>
    <dbReference type="NCBI Taxonomy" id="683260"/>
    <lineage>
        <taxon>Bacteria</taxon>
        <taxon>Bacillati</taxon>
        <taxon>Actinomycetota</taxon>
        <taxon>Actinomycetes</taxon>
        <taxon>Streptosporangiales</taxon>
        <taxon>Streptosporangiaceae</taxon>
        <taxon>Nonomuraea</taxon>
    </lineage>
</organism>
<reference evidence="1 2" key="1">
    <citation type="submission" date="2016-10" db="EMBL/GenBank/DDBJ databases">
        <authorList>
            <person name="de Groot N.N."/>
        </authorList>
    </citation>
    <scope>NUCLEOTIDE SEQUENCE [LARGE SCALE GENOMIC DNA]</scope>
    <source>
        <strain evidence="1 2">CGMCC 4.5681</strain>
    </source>
</reference>
<name>A0A1G9DC23_9ACTN</name>
<dbReference type="AlphaFoldDB" id="A0A1G9DC23"/>
<sequence>MKPGEPRVVAMRFLRRVTADLRARRYIESYVVALLLLVFAAVSALSDVLPEDAKWAAVLAGLGVLLYRATQPERPRGGHELLGDRSRFDGAPVASLFDGVRDVRIFAPSAANLLSPLTCETLRESVLRHEKATVRVVVLDPGGSEAITIASRHLDESDGQVQSLPTALATTIERLRRMSGWQVSGNMEYRLYPYNPGFSLVLLDPETWHGRAIVELHGAGHLSTFSRMHLDLRRERHERWFTYWVQQFEHLWASAERPRPPSGDSGPASA</sequence>
<dbReference type="Proteomes" id="UP000198683">
    <property type="component" value="Unassembled WGS sequence"/>
</dbReference>
<dbReference type="EMBL" id="FNFB01000009">
    <property type="protein sequence ID" value="SDK61456.1"/>
    <property type="molecule type" value="Genomic_DNA"/>
</dbReference>
<protein>
    <submittedName>
        <fullName evidence="1">Uncharacterized protein</fullName>
    </submittedName>
</protein>
<gene>
    <name evidence="1" type="ORF">SAMN05421874_10971</name>
</gene>
<accession>A0A1G9DC23</accession>
<evidence type="ECO:0000313" key="2">
    <source>
        <dbReference type="Proteomes" id="UP000198683"/>
    </source>
</evidence>